<evidence type="ECO:0000256" key="1">
    <source>
        <dbReference type="SAM" id="Coils"/>
    </source>
</evidence>
<keyword evidence="1" id="KW-0175">Coiled coil</keyword>
<comment type="caution">
    <text evidence="4">The sequence shown here is derived from an EMBL/GenBank/DDBJ whole genome shotgun (WGS) entry which is preliminary data.</text>
</comment>
<dbReference type="Proteomes" id="UP000702954">
    <property type="component" value="Unassembled WGS sequence"/>
</dbReference>
<proteinExistence type="predicted"/>
<dbReference type="EMBL" id="BHEO01000002">
    <property type="protein sequence ID" value="GBU03564.1"/>
    <property type="molecule type" value="Genomic_DNA"/>
</dbReference>
<reference evidence="3 6" key="1">
    <citation type="journal article" date="2018" name="Int. J. Syst. Evol. Microbiol.">
        <title>Draft Genome Sequence of Faecalimonas umbilicata JCM 30896T, an Acetate-Producing Bacterium Isolated from Human Feces.</title>
        <authorList>
            <person name="Sakamoto M."/>
            <person name="Ikeyama N."/>
            <person name="Yuki M."/>
            <person name="Ohkuma M."/>
        </authorList>
    </citation>
    <scope>NUCLEOTIDE SEQUENCE [LARGE SCALE GENOMIC DNA]</scope>
    <source>
        <strain evidence="3 6">EGH7</strain>
    </source>
</reference>
<feature type="coiled-coil region" evidence="1">
    <location>
        <begin position="45"/>
        <end position="76"/>
    </location>
</feature>
<dbReference type="AlphaFoldDB" id="A0A4R3JSL7"/>
<protein>
    <submittedName>
        <fullName evidence="4">Cell division protein FtsB</fullName>
    </submittedName>
</protein>
<dbReference type="Proteomes" id="UP000294613">
    <property type="component" value="Unassembled WGS sequence"/>
</dbReference>
<name>A0A4R3JSL7_9FIRM</name>
<keyword evidence="4" id="KW-0132">Cell division</keyword>
<gene>
    <name evidence="4" type="ORF">EDD74_10554</name>
    <name evidence="3" type="ORF">FAEUMB_01050</name>
</gene>
<evidence type="ECO:0000313" key="4">
    <source>
        <dbReference type="EMBL" id="TCS69068.1"/>
    </source>
</evidence>
<feature type="region of interest" description="Disordered" evidence="2">
    <location>
        <begin position="1"/>
        <end position="20"/>
    </location>
</feature>
<evidence type="ECO:0000256" key="2">
    <source>
        <dbReference type="SAM" id="MobiDB-lite"/>
    </source>
</evidence>
<reference evidence="4 5" key="2">
    <citation type="submission" date="2019-03" db="EMBL/GenBank/DDBJ databases">
        <title>Genomic Encyclopedia of Type Strains, Phase IV (KMG-IV): sequencing the most valuable type-strain genomes for metagenomic binning, comparative biology and taxonomic classification.</title>
        <authorList>
            <person name="Goeker M."/>
        </authorList>
    </citation>
    <scope>NUCLEOTIDE SEQUENCE [LARGE SCALE GENOMIC DNA]</scope>
    <source>
        <strain evidence="4 5">DSM 103426</strain>
    </source>
</reference>
<dbReference type="GO" id="GO:0051301">
    <property type="term" value="P:cell division"/>
    <property type="evidence" value="ECO:0007669"/>
    <property type="project" value="UniProtKB-KW"/>
</dbReference>
<sequence>MKHIKEKSRTRQQRQRMRAHRRSMVLISSVIMLLIVLVSVGGVSLRAKNEAYKKQQAELETQIKEEKDRTKEIEKYKEYVGTDAYVEDVAKEKFGFVYEDEIVLKPTK</sequence>
<dbReference type="InterPro" id="IPR007060">
    <property type="entry name" value="FtsL/DivIC"/>
</dbReference>
<evidence type="ECO:0000313" key="3">
    <source>
        <dbReference type="EMBL" id="GBU03564.1"/>
    </source>
</evidence>
<evidence type="ECO:0000313" key="5">
    <source>
        <dbReference type="Proteomes" id="UP000294613"/>
    </source>
</evidence>
<keyword evidence="4" id="KW-0131">Cell cycle</keyword>
<accession>A0A4R3JSL7</accession>
<dbReference type="EMBL" id="SLZV01000005">
    <property type="protein sequence ID" value="TCS69068.1"/>
    <property type="molecule type" value="Genomic_DNA"/>
</dbReference>
<keyword evidence="6" id="KW-1185">Reference proteome</keyword>
<dbReference type="RefSeq" id="WP_116440920.1">
    <property type="nucleotide sequence ID" value="NZ_BHEO01000002.1"/>
</dbReference>
<evidence type="ECO:0000313" key="6">
    <source>
        <dbReference type="Proteomes" id="UP000702954"/>
    </source>
</evidence>
<dbReference type="Pfam" id="PF04977">
    <property type="entry name" value="DivIC"/>
    <property type="match status" value="1"/>
</dbReference>
<organism evidence="4 5">
    <name type="scientific">Faecalimonas umbilicata</name>
    <dbReference type="NCBI Taxonomy" id="1912855"/>
    <lineage>
        <taxon>Bacteria</taxon>
        <taxon>Bacillati</taxon>
        <taxon>Bacillota</taxon>
        <taxon>Clostridia</taxon>
        <taxon>Lachnospirales</taxon>
        <taxon>Lachnospiraceae</taxon>
        <taxon>Faecalimonas</taxon>
    </lineage>
</organism>